<feature type="region of interest" description="Disordered" evidence="2">
    <location>
        <begin position="134"/>
        <end position="162"/>
    </location>
</feature>
<sequence length="346" mass="39703">MAQSSPSVSQKEAEMKILKNQLQDLKQQHKQKRISTLIDDPWRLPSTPFVGVSFNPQPLPRSYTYAKSPSLNIWATEKRKLKNATRKNPTSSQESHSAGDIEASSKAPDVPLPRSYTYAKSPSLNIWATEKRKLKNATRKNPTSSQESHSAGDIEASSKAPDVLPIEKVNPVSSFLNSVTQANKTPKPDVGETTEQFDPDEYMANQNYQNHQNQEDPTEFPKSDIKQYFTFDDIPPSKWRERSIEMLTWCTVKMQYYSIDTVIKRFVTRLQGRLRDWYQSLGEYRQLQLQQSNSPEEFIGIIYSEFIGSPFEHTICARDEFLKMKCCSFQKKEVEKTLTSTNILQA</sequence>
<feature type="compositionally biased region" description="Polar residues" evidence="2">
    <location>
        <begin position="139"/>
        <end position="149"/>
    </location>
</feature>
<dbReference type="OrthoDB" id="1748380at2759"/>
<evidence type="ECO:0000313" key="4">
    <source>
        <dbReference type="Proteomes" id="UP000245207"/>
    </source>
</evidence>
<feature type="region of interest" description="Disordered" evidence="2">
    <location>
        <begin position="81"/>
        <end position="117"/>
    </location>
</feature>
<comment type="caution">
    <text evidence="3">The sequence shown here is derived from an EMBL/GenBank/DDBJ whole genome shotgun (WGS) entry which is preliminary data.</text>
</comment>
<accession>A0A2U1KUP9</accession>
<protein>
    <submittedName>
        <fullName evidence="3">Zinc finger, CCHC-type</fullName>
    </submittedName>
</protein>
<name>A0A2U1KUP9_ARTAN</name>
<gene>
    <name evidence="3" type="ORF">CTI12_AA562210</name>
</gene>
<reference evidence="3 4" key="1">
    <citation type="journal article" date="2018" name="Mol. Plant">
        <title>The genome of Artemisia annua provides insight into the evolution of Asteraceae family and artemisinin biosynthesis.</title>
        <authorList>
            <person name="Shen Q."/>
            <person name="Zhang L."/>
            <person name="Liao Z."/>
            <person name="Wang S."/>
            <person name="Yan T."/>
            <person name="Shi P."/>
            <person name="Liu M."/>
            <person name="Fu X."/>
            <person name="Pan Q."/>
            <person name="Wang Y."/>
            <person name="Lv Z."/>
            <person name="Lu X."/>
            <person name="Zhang F."/>
            <person name="Jiang W."/>
            <person name="Ma Y."/>
            <person name="Chen M."/>
            <person name="Hao X."/>
            <person name="Li L."/>
            <person name="Tang Y."/>
            <person name="Lv G."/>
            <person name="Zhou Y."/>
            <person name="Sun X."/>
            <person name="Brodelius P.E."/>
            <person name="Rose J.K.C."/>
            <person name="Tang K."/>
        </authorList>
    </citation>
    <scope>NUCLEOTIDE SEQUENCE [LARGE SCALE GENOMIC DNA]</scope>
    <source>
        <strain evidence="4">cv. Huhao1</strain>
        <tissue evidence="3">Leaf</tissue>
    </source>
</reference>
<dbReference type="EMBL" id="PKPP01013761">
    <property type="protein sequence ID" value="PWA40491.1"/>
    <property type="molecule type" value="Genomic_DNA"/>
</dbReference>
<keyword evidence="4" id="KW-1185">Reference proteome</keyword>
<organism evidence="3 4">
    <name type="scientific">Artemisia annua</name>
    <name type="common">Sweet wormwood</name>
    <dbReference type="NCBI Taxonomy" id="35608"/>
    <lineage>
        <taxon>Eukaryota</taxon>
        <taxon>Viridiplantae</taxon>
        <taxon>Streptophyta</taxon>
        <taxon>Embryophyta</taxon>
        <taxon>Tracheophyta</taxon>
        <taxon>Spermatophyta</taxon>
        <taxon>Magnoliopsida</taxon>
        <taxon>eudicotyledons</taxon>
        <taxon>Gunneridae</taxon>
        <taxon>Pentapetalae</taxon>
        <taxon>asterids</taxon>
        <taxon>campanulids</taxon>
        <taxon>Asterales</taxon>
        <taxon>Asteraceae</taxon>
        <taxon>Asteroideae</taxon>
        <taxon>Anthemideae</taxon>
        <taxon>Artemisiinae</taxon>
        <taxon>Artemisia</taxon>
    </lineage>
</organism>
<dbReference type="PANTHER" id="PTHR48435">
    <property type="entry name" value="POLYPROTEIN"/>
    <property type="match status" value="1"/>
</dbReference>
<evidence type="ECO:0000256" key="2">
    <source>
        <dbReference type="SAM" id="MobiDB-lite"/>
    </source>
</evidence>
<dbReference type="PANTHER" id="PTHR48435:SF1">
    <property type="entry name" value="POLYPROTEIN"/>
    <property type="match status" value="1"/>
</dbReference>
<evidence type="ECO:0000313" key="3">
    <source>
        <dbReference type="EMBL" id="PWA40491.1"/>
    </source>
</evidence>
<dbReference type="AlphaFoldDB" id="A0A2U1KUP9"/>
<feature type="compositionally biased region" description="Polar residues" evidence="2">
    <location>
        <begin position="86"/>
        <end position="96"/>
    </location>
</feature>
<keyword evidence="1" id="KW-0175">Coiled coil</keyword>
<dbReference type="Proteomes" id="UP000245207">
    <property type="component" value="Unassembled WGS sequence"/>
</dbReference>
<proteinExistence type="predicted"/>
<feature type="coiled-coil region" evidence="1">
    <location>
        <begin position="8"/>
        <end position="35"/>
    </location>
</feature>
<evidence type="ECO:0000256" key="1">
    <source>
        <dbReference type="SAM" id="Coils"/>
    </source>
</evidence>
<dbReference type="InterPro" id="IPR053098">
    <property type="entry name" value="Petuviruses_polyprotein"/>
</dbReference>